<evidence type="ECO:0000256" key="2">
    <source>
        <dbReference type="ARBA" id="ARBA00022989"/>
    </source>
</evidence>
<dbReference type="PANTHER" id="PTHR31218">
    <property type="entry name" value="WAT1-RELATED PROTEIN"/>
    <property type="match status" value="1"/>
</dbReference>
<evidence type="ECO:0000256" key="4">
    <source>
        <dbReference type="SAM" id="Phobius"/>
    </source>
</evidence>
<feature type="transmembrane region" description="Helical" evidence="4">
    <location>
        <begin position="106"/>
        <end position="124"/>
    </location>
</feature>
<protein>
    <submittedName>
        <fullName evidence="5">Nodulin MtN21 /EamA-like transporter family protein</fullName>
    </submittedName>
</protein>
<feature type="transmembrane region" description="Helical" evidence="4">
    <location>
        <begin position="76"/>
        <end position="94"/>
    </location>
</feature>
<dbReference type="Proteomes" id="UP000585474">
    <property type="component" value="Unassembled WGS sequence"/>
</dbReference>
<dbReference type="GO" id="GO:0022857">
    <property type="term" value="F:transmembrane transporter activity"/>
    <property type="evidence" value="ECO:0007669"/>
    <property type="project" value="InterPro"/>
</dbReference>
<keyword evidence="6" id="KW-1185">Reference proteome</keyword>
<keyword evidence="2 4" id="KW-1133">Transmembrane helix</keyword>
<feature type="transmembrane region" description="Helical" evidence="4">
    <location>
        <begin position="20"/>
        <end position="38"/>
    </location>
</feature>
<dbReference type="InterPro" id="IPR030184">
    <property type="entry name" value="WAT1-related"/>
</dbReference>
<organism evidence="5 6">
    <name type="scientific">Actinidia rufa</name>
    <dbReference type="NCBI Taxonomy" id="165716"/>
    <lineage>
        <taxon>Eukaryota</taxon>
        <taxon>Viridiplantae</taxon>
        <taxon>Streptophyta</taxon>
        <taxon>Embryophyta</taxon>
        <taxon>Tracheophyta</taxon>
        <taxon>Spermatophyta</taxon>
        <taxon>Magnoliopsida</taxon>
        <taxon>eudicotyledons</taxon>
        <taxon>Gunneridae</taxon>
        <taxon>Pentapetalae</taxon>
        <taxon>asterids</taxon>
        <taxon>Ericales</taxon>
        <taxon>Actinidiaceae</taxon>
        <taxon>Actinidia</taxon>
    </lineage>
</organism>
<evidence type="ECO:0000256" key="3">
    <source>
        <dbReference type="ARBA" id="ARBA00023136"/>
    </source>
</evidence>
<name>A0A7J0E111_9ERIC</name>
<evidence type="ECO:0000256" key="1">
    <source>
        <dbReference type="ARBA" id="ARBA00022692"/>
    </source>
</evidence>
<keyword evidence="1 4" id="KW-0812">Transmembrane</keyword>
<reference evidence="6" key="1">
    <citation type="submission" date="2019-07" db="EMBL/GenBank/DDBJ databases">
        <title>De Novo Assembly of kiwifruit Actinidia rufa.</title>
        <authorList>
            <person name="Sugita-Konishi S."/>
            <person name="Sato K."/>
            <person name="Mori E."/>
            <person name="Abe Y."/>
            <person name="Kisaki G."/>
            <person name="Hamano K."/>
            <person name="Suezawa K."/>
            <person name="Otani M."/>
            <person name="Fukuda T."/>
            <person name="Manabe T."/>
            <person name="Gomi K."/>
            <person name="Tabuchi M."/>
            <person name="Akimitsu K."/>
            <person name="Kataoka I."/>
        </authorList>
    </citation>
    <scope>NUCLEOTIDE SEQUENCE [LARGE SCALE GENOMIC DNA]</scope>
    <source>
        <strain evidence="6">cv. Fuchu</strain>
    </source>
</reference>
<evidence type="ECO:0000313" key="5">
    <source>
        <dbReference type="EMBL" id="GFS46455.1"/>
    </source>
</evidence>
<accession>A0A7J0E111</accession>
<dbReference type="AlphaFoldDB" id="A0A7J0E111"/>
<feature type="transmembrane region" description="Helical" evidence="4">
    <location>
        <begin position="50"/>
        <end position="70"/>
    </location>
</feature>
<evidence type="ECO:0000313" key="6">
    <source>
        <dbReference type="Proteomes" id="UP000585474"/>
    </source>
</evidence>
<keyword evidence="3 4" id="KW-0472">Membrane</keyword>
<sequence length="207" mass="22308">MADTSGSTPRMRCSIPERFQLHLAMLAMQFAHASFHVVSRAALNMGISKIVFPLYRNIIALILLVPFAYISREERPPLTVSLVVQFFLLAVVGLEQVRLNRKDGIAKVMGTILCVAGASVITLYKGPHNIQPWPTTPTSLAGASGPGRRGGQELDLGLHLPYWELPVVGRVARIAGPGPEEVPGPALVRLVPVFLWGVAISGDSSVL</sequence>
<gene>
    <name evidence="5" type="ORF">Acr_00g0102370</name>
</gene>
<proteinExistence type="predicted"/>
<comment type="caution">
    <text evidence="5">The sequence shown here is derived from an EMBL/GenBank/DDBJ whole genome shotgun (WGS) entry which is preliminary data.</text>
</comment>
<dbReference type="OrthoDB" id="1728340at2759"/>
<dbReference type="GO" id="GO:0016020">
    <property type="term" value="C:membrane"/>
    <property type="evidence" value="ECO:0007669"/>
    <property type="project" value="InterPro"/>
</dbReference>
<dbReference type="EMBL" id="BJWL01000468">
    <property type="protein sequence ID" value="GFS46455.1"/>
    <property type="molecule type" value="Genomic_DNA"/>
</dbReference>